<sequence length="144" mass="15079">MSVAGAWKVTSQSRGWSARAAALEKSTAEAAAPAKNSALARNFLIALSSPTSRDLVAPITDAAGIGNPGLSLGWFKPYSISLRKKGAEETVRHFCAQAEGRLQAPPRYIRNGRNSGEFALEKHGIAGIGAGRRRSRPLLGPGAA</sequence>
<accession>A0A090G2V1</accession>
<evidence type="ECO:0000313" key="2">
    <source>
        <dbReference type="Proteomes" id="UP000046122"/>
    </source>
</evidence>
<gene>
    <name evidence="1" type="ORF">MPL3365_200084</name>
</gene>
<dbReference type="Proteomes" id="UP000046122">
    <property type="component" value="Unassembled WGS sequence"/>
</dbReference>
<protein>
    <submittedName>
        <fullName evidence="1">Uncharacterized protein</fullName>
    </submittedName>
</protein>
<evidence type="ECO:0000313" key="1">
    <source>
        <dbReference type="EMBL" id="CDX55486.1"/>
    </source>
</evidence>
<reference evidence="1 2" key="1">
    <citation type="submission" date="2014-08" db="EMBL/GenBank/DDBJ databases">
        <authorList>
            <person name="Moulin Lionel"/>
        </authorList>
    </citation>
    <scope>NUCLEOTIDE SEQUENCE [LARGE SCALE GENOMIC DNA]</scope>
</reference>
<dbReference type="EMBL" id="CCNE01000013">
    <property type="protein sequence ID" value="CDX55486.1"/>
    <property type="molecule type" value="Genomic_DNA"/>
</dbReference>
<proteinExistence type="predicted"/>
<name>A0A090G2V1_MESPL</name>
<organism evidence="1 2">
    <name type="scientific">Mesorhizobium plurifarium</name>
    <dbReference type="NCBI Taxonomy" id="69974"/>
    <lineage>
        <taxon>Bacteria</taxon>
        <taxon>Pseudomonadati</taxon>
        <taxon>Pseudomonadota</taxon>
        <taxon>Alphaproteobacteria</taxon>
        <taxon>Hyphomicrobiales</taxon>
        <taxon>Phyllobacteriaceae</taxon>
        <taxon>Mesorhizobium</taxon>
    </lineage>
</organism>
<dbReference type="AlphaFoldDB" id="A0A090G2V1"/>